<evidence type="ECO:0000256" key="1">
    <source>
        <dbReference type="SAM" id="MobiDB-lite"/>
    </source>
</evidence>
<evidence type="ECO:0000313" key="3">
    <source>
        <dbReference type="EMBL" id="CAK7355958.1"/>
    </source>
</evidence>
<dbReference type="EMBL" id="CAWUPB010001197">
    <property type="protein sequence ID" value="CAK7355958.1"/>
    <property type="molecule type" value="Genomic_DNA"/>
</dbReference>
<feature type="signal peptide" evidence="2">
    <location>
        <begin position="1"/>
        <end position="35"/>
    </location>
</feature>
<gene>
    <name evidence="3" type="ORF">DCAF_LOCUS26222</name>
</gene>
<accession>A0AAV1ST41</accession>
<keyword evidence="4" id="KW-1185">Reference proteome</keyword>
<sequence>MMKIQSMCLLGMLAMFGNLANILLLLATFLPPANPVPPPPRCLPLAYPSPPGYITPANPAASQSNSTAEVMPKKIPRQPPQSQ</sequence>
<keyword evidence="2" id="KW-0732">Signal</keyword>
<comment type="caution">
    <text evidence="3">The sequence shown here is derived from an EMBL/GenBank/DDBJ whole genome shotgun (WGS) entry which is preliminary data.</text>
</comment>
<dbReference type="AlphaFoldDB" id="A0AAV1ST41"/>
<name>A0AAV1ST41_9ROSI</name>
<feature type="region of interest" description="Disordered" evidence="1">
    <location>
        <begin position="56"/>
        <end position="83"/>
    </location>
</feature>
<organism evidence="3 4">
    <name type="scientific">Dovyalis caffra</name>
    <dbReference type="NCBI Taxonomy" id="77055"/>
    <lineage>
        <taxon>Eukaryota</taxon>
        <taxon>Viridiplantae</taxon>
        <taxon>Streptophyta</taxon>
        <taxon>Embryophyta</taxon>
        <taxon>Tracheophyta</taxon>
        <taxon>Spermatophyta</taxon>
        <taxon>Magnoliopsida</taxon>
        <taxon>eudicotyledons</taxon>
        <taxon>Gunneridae</taxon>
        <taxon>Pentapetalae</taxon>
        <taxon>rosids</taxon>
        <taxon>fabids</taxon>
        <taxon>Malpighiales</taxon>
        <taxon>Salicaceae</taxon>
        <taxon>Flacourtieae</taxon>
        <taxon>Dovyalis</taxon>
    </lineage>
</organism>
<protein>
    <submittedName>
        <fullName evidence="3">Uncharacterized protein</fullName>
    </submittedName>
</protein>
<reference evidence="3 4" key="1">
    <citation type="submission" date="2024-01" db="EMBL/GenBank/DDBJ databases">
        <authorList>
            <person name="Waweru B."/>
        </authorList>
    </citation>
    <scope>NUCLEOTIDE SEQUENCE [LARGE SCALE GENOMIC DNA]</scope>
</reference>
<proteinExistence type="predicted"/>
<feature type="chain" id="PRO_5043516741" evidence="2">
    <location>
        <begin position="36"/>
        <end position="83"/>
    </location>
</feature>
<evidence type="ECO:0000256" key="2">
    <source>
        <dbReference type="SAM" id="SignalP"/>
    </source>
</evidence>
<evidence type="ECO:0000313" key="4">
    <source>
        <dbReference type="Proteomes" id="UP001314170"/>
    </source>
</evidence>
<dbReference type="Proteomes" id="UP001314170">
    <property type="component" value="Unassembled WGS sequence"/>
</dbReference>